<dbReference type="EMBL" id="SMMG02000009">
    <property type="protein sequence ID" value="KAA3461220.1"/>
    <property type="molecule type" value="Genomic_DNA"/>
</dbReference>
<sequence>MKKSYTDLKRKDIKCQVGDKRELEKVHNVFHVSMLRRYRSDLSYVISPFDCNMSYSEKSIRIFAREVRELRNKCIALVKVL</sequence>
<dbReference type="GO" id="GO:0016301">
    <property type="term" value="F:kinase activity"/>
    <property type="evidence" value="ECO:0007669"/>
    <property type="project" value="UniProtKB-KW"/>
</dbReference>
<keyword evidence="1" id="KW-0808">Transferase</keyword>
<keyword evidence="1" id="KW-0675">Receptor</keyword>
<keyword evidence="1" id="KW-0418">Kinase</keyword>
<protein>
    <submittedName>
        <fullName evidence="1">Receptor-like protein kinase</fullName>
    </submittedName>
</protein>
<accession>A0A5B6USY4</accession>
<dbReference type="PANTHER" id="PTHR46148:SF44">
    <property type="entry name" value="GAG-POL POLYPROTEIN"/>
    <property type="match status" value="1"/>
</dbReference>
<comment type="caution">
    <text evidence="1">The sequence shown here is derived from an EMBL/GenBank/DDBJ whole genome shotgun (WGS) entry which is preliminary data.</text>
</comment>
<evidence type="ECO:0000313" key="2">
    <source>
        <dbReference type="Proteomes" id="UP000325315"/>
    </source>
</evidence>
<dbReference type="Proteomes" id="UP000325315">
    <property type="component" value="Unassembled WGS sequence"/>
</dbReference>
<organism evidence="1 2">
    <name type="scientific">Gossypium australe</name>
    <dbReference type="NCBI Taxonomy" id="47621"/>
    <lineage>
        <taxon>Eukaryota</taxon>
        <taxon>Viridiplantae</taxon>
        <taxon>Streptophyta</taxon>
        <taxon>Embryophyta</taxon>
        <taxon>Tracheophyta</taxon>
        <taxon>Spermatophyta</taxon>
        <taxon>Magnoliopsida</taxon>
        <taxon>eudicotyledons</taxon>
        <taxon>Gunneridae</taxon>
        <taxon>Pentapetalae</taxon>
        <taxon>rosids</taxon>
        <taxon>malvids</taxon>
        <taxon>Malvales</taxon>
        <taxon>Malvaceae</taxon>
        <taxon>Malvoideae</taxon>
        <taxon>Gossypium</taxon>
    </lineage>
</organism>
<dbReference type="AlphaFoldDB" id="A0A5B6USY4"/>
<dbReference type="PANTHER" id="PTHR46148">
    <property type="entry name" value="CHROMO DOMAIN-CONTAINING PROTEIN"/>
    <property type="match status" value="1"/>
</dbReference>
<keyword evidence="2" id="KW-1185">Reference proteome</keyword>
<reference evidence="2" key="1">
    <citation type="journal article" date="2019" name="Plant Biotechnol. J.">
        <title>Genome sequencing of the Australian wild diploid species Gossypium australe highlights disease resistance and delayed gland morphogenesis.</title>
        <authorList>
            <person name="Cai Y."/>
            <person name="Cai X."/>
            <person name="Wang Q."/>
            <person name="Wang P."/>
            <person name="Zhang Y."/>
            <person name="Cai C."/>
            <person name="Xu Y."/>
            <person name="Wang K."/>
            <person name="Zhou Z."/>
            <person name="Wang C."/>
            <person name="Geng S."/>
            <person name="Li B."/>
            <person name="Dong Q."/>
            <person name="Hou Y."/>
            <person name="Wang H."/>
            <person name="Ai P."/>
            <person name="Liu Z."/>
            <person name="Yi F."/>
            <person name="Sun M."/>
            <person name="An G."/>
            <person name="Cheng J."/>
            <person name="Zhang Y."/>
            <person name="Shi Q."/>
            <person name="Xie Y."/>
            <person name="Shi X."/>
            <person name="Chang Y."/>
            <person name="Huang F."/>
            <person name="Chen Y."/>
            <person name="Hong S."/>
            <person name="Mi L."/>
            <person name="Sun Q."/>
            <person name="Zhang L."/>
            <person name="Zhou B."/>
            <person name="Peng R."/>
            <person name="Zhang X."/>
            <person name="Liu F."/>
        </authorList>
    </citation>
    <scope>NUCLEOTIDE SEQUENCE [LARGE SCALE GENOMIC DNA]</scope>
    <source>
        <strain evidence="2">cv. PA1801</strain>
    </source>
</reference>
<proteinExistence type="predicted"/>
<name>A0A5B6USY4_9ROSI</name>
<evidence type="ECO:0000313" key="1">
    <source>
        <dbReference type="EMBL" id="KAA3461220.1"/>
    </source>
</evidence>
<gene>
    <name evidence="1" type="ORF">EPI10_027808</name>
</gene>